<dbReference type="Pfam" id="PF09361">
    <property type="entry name" value="Phasin_2"/>
    <property type="match status" value="1"/>
</dbReference>
<evidence type="ECO:0000313" key="2">
    <source>
        <dbReference type="EMBL" id="GGC10128.1"/>
    </source>
</evidence>
<reference evidence="3 4" key="3">
    <citation type="submission" date="2019-11" db="EMBL/GenBank/DDBJ databases">
        <title>Type strains purchased from KCTC, JCM and DSMZ.</title>
        <authorList>
            <person name="Lu H."/>
        </authorList>
    </citation>
    <scope>NUCLEOTIDE SEQUENCE [LARGE SCALE GENOMIC DNA]</scope>
    <source>
        <strain evidence="3 4">KCTC 52429</strain>
    </source>
</reference>
<evidence type="ECO:0000259" key="1">
    <source>
        <dbReference type="Pfam" id="PF09361"/>
    </source>
</evidence>
<dbReference type="NCBIfam" id="TIGR01841">
    <property type="entry name" value="phasin"/>
    <property type="match status" value="1"/>
</dbReference>
<protein>
    <submittedName>
        <fullName evidence="3">TIGR01841 family phasin</fullName>
    </submittedName>
</protein>
<evidence type="ECO:0000313" key="3">
    <source>
        <dbReference type="EMBL" id="MTV51424.1"/>
    </source>
</evidence>
<name>A0A6I3SQR4_9BURK</name>
<reference evidence="2" key="1">
    <citation type="journal article" date="2014" name="Int. J. Syst. Evol. Microbiol.">
        <title>Complete genome of a new Firmicutes species belonging to the dominant human colonic microbiota ('Ruminococcus bicirculans') reveals two chromosomes and a selective capacity to utilize plant glucans.</title>
        <authorList>
            <consortium name="NISC Comparative Sequencing Program"/>
            <person name="Wegmann U."/>
            <person name="Louis P."/>
            <person name="Goesmann A."/>
            <person name="Henrissat B."/>
            <person name="Duncan S.H."/>
            <person name="Flint H.J."/>
        </authorList>
    </citation>
    <scope>NUCLEOTIDE SEQUENCE</scope>
    <source>
        <strain evidence="2">CGMCC 1.15931</strain>
    </source>
</reference>
<feature type="domain" description="Phasin" evidence="1">
    <location>
        <begin position="16"/>
        <end position="104"/>
    </location>
</feature>
<dbReference type="EMBL" id="WNKZ01000002">
    <property type="protein sequence ID" value="MTV51424.1"/>
    <property type="molecule type" value="Genomic_DNA"/>
</dbReference>
<dbReference type="Proteomes" id="UP000430634">
    <property type="component" value="Unassembled WGS sequence"/>
</dbReference>
<evidence type="ECO:0000313" key="5">
    <source>
        <dbReference type="Proteomes" id="UP000622638"/>
    </source>
</evidence>
<dbReference type="InterPro" id="IPR018968">
    <property type="entry name" value="Phasin"/>
</dbReference>
<dbReference type="Proteomes" id="UP000622638">
    <property type="component" value="Unassembled WGS sequence"/>
</dbReference>
<proteinExistence type="predicted"/>
<dbReference type="InterPro" id="IPR010127">
    <property type="entry name" value="Phasin_subfam-1"/>
</dbReference>
<dbReference type="AlphaFoldDB" id="A0A6I3SQR4"/>
<organism evidence="3 4">
    <name type="scientific">Pseudoduganella buxea</name>
    <dbReference type="NCBI Taxonomy" id="1949069"/>
    <lineage>
        <taxon>Bacteria</taxon>
        <taxon>Pseudomonadati</taxon>
        <taxon>Pseudomonadota</taxon>
        <taxon>Betaproteobacteria</taxon>
        <taxon>Burkholderiales</taxon>
        <taxon>Oxalobacteraceae</taxon>
        <taxon>Telluria group</taxon>
        <taxon>Pseudoduganella</taxon>
    </lineage>
</organism>
<reference evidence="5" key="2">
    <citation type="journal article" date="2019" name="Int. J. Syst. Evol. Microbiol.">
        <title>The Global Catalogue of Microorganisms (GCM) 10K type strain sequencing project: providing services to taxonomists for standard genome sequencing and annotation.</title>
        <authorList>
            <consortium name="The Broad Institute Genomics Platform"/>
            <consortium name="The Broad Institute Genome Sequencing Center for Infectious Disease"/>
            <person name="Wu L."/>
            <person name="Ma J."/>
        </authorList>
    </citation>
    <scope>NUCLEOTIDE SEQUENCE [LARGE SCALE GENOMIC DNA]</scope>
    <source>
        <strain evidence="5">CGMCC 1.15931</strain>
    </source>
</reference>
<gene>
    <name evidence="3" type="primary">phaP</name>
    <name evidence="2" type="ORF">GCM10011572_34580</name>
    <name evidence="3" type="ORF">GM672_01625</name>
</gene>
<accession>A0A6I3SQR4</accession>
<dbReference type="RefSeq" id="WP_155468780.1">
    <property type="nucleotide sequence ID" value="NZ_BMKG01000014.1"/>
</dbReference>
<keyword evidence="5" id="KW-1185">Reference proteome</keyword>
<dbReference type="OrthoDB" id="8755319at2"/>
<reference evidence="2" key="4">
    <citation type="submission" date="2024-05" db="EMBL/GenBank/DDBJ databases">
        <authorList>
            <person name="Sun Q."/>
            <person name="Zhou Y."/>
        </authorList>
    </citation>
    <scope>NUCLEOTIDE SEQUENCE</scope>
    <source>
        <strain evidence="2">CGMCC 1.15931</strain>
    </source>
</reference>
<comment type="caution">
    <text evidence="3">The sequence shown here is derived from an EMBL/GenBank/DDBJ whole genome shotgun (WGS) entry which is preliminary data.</text>
</comment>
<sequence>MYTLPAELLYVTRTALETQLAGANALTRAAFDGSASLIDLNLQLAREQLTAATAASNQLLFVRDAQDFVGIAAVHSQQALDRAKAYGRRVAGVASDLNTSLNELGNDFAGTLSRTSIE</sequence>
<evidence type="ECO:0000313" key="4">
    <source>
        <dbReference type="Proteomes" id="UP000430634"/>
    </source>
</evidence>
<dbReference type="EMBL" id="BMKG01000014">
    <property type="protein sequence ID" value="GGC10128.1"/>
    <property type="molecule type" value="Genomic_DNA"/>
</dbReference>